<dbReference type="RefSeq" id="XP_011125662.1">
    <property type="nucleotide sequence ID" value="XM_011127360.1"/>
</dbReference>
<comment type="caution">
    <text evidence="2">The sequence shown here is derived from an EMBL/GenBank/DDBJ whole genome shotgun (WGS) entry which is preliminary data.</text>
</comment>
<dbReference type="EMBL" id="ADOT01000258">
    <property type="protein sequence ID" value="EGX45669.1"/>
    <property type="molecule type" value="Genomic_DNA"/>
</dbReference>
<evidence type="ECO:0000313" key="3">
    <source>
        <dbReference type="Proteomes" id="UP000008784"/>
    </source>
</evidence>
<dbReference type="GeneID" id="22896840"/>
<gene>
    <name evidence="2" type="ORF">AOL_s00169g3</name>
</gene>
<feature type="compositionally biased region" description="Basic and acidic residues" evidence="1">
    <location>
        <begin position="70"/>
        <end position="82"/>
    </location>
</feature>
<feature type="region of interest" description="Disordered" evidence="1">
    <location>
        <begin position="1"/>
        <end position="38"/>
    </location>
</feature>
<sequence length="120" mass="13046">MRSWANKRNRVLGSSSNKDLRRALTTDKNGRSTADQESMQLHIKVESSSIGNTGISETTNVKVSGAGVKQGDKLRLKRDRETASISSAKASSPTGPKRLLDLSVETEGTGVQRLSYQNRV</sequence>
<protein>
    <submittedName>
        <fullName evidence="2">Uncharacterized protein</fullName>
    </submittedName>
</protein>
<organism evidence="2 3">
    <name type="scientific">Arthrobotrys oligospora (strain ATCC 24927 / CBS 115.81 / DSM 1491)</name>
    <name type="common">Nematode-trapping fungus</name>
    <name type="synonym">Didymozoophaga oligospora</name>
    <dbReference type="NCBI Taxonomy" id="756982"/>
    <lineage>
        <taxon>Eukaryota</taxon>
        <taxon>Fungi</taxon>
        <taxon>Dikarya</taxon>
        <taxon>Ascomycota</taxon>
        <taxon>Pezizomycotina</taxon>
        <taxon>Orbiliomycetes</taxon>
        <taxon>Orbiliales</taxon>
        <taxon>Orbiliaceae</taxon>
        <taxon>Orbilia</taxon>
        <taxon>Orbilia oligospora</taxon>
    </lineage>
</organism>
<keyword evidence="3" id="KW-1185">Reference proteome</keyword>
<feature type="region of interest" description="Disordered" evidence="1">
    <location>
        <begin position="66"/>
        <end position="98"/>
    </location>
</feature>
<evidence type="ECO:0000313" key="2">
    <source>
        <dbReference type="EMBL" id="EGX45669.1"/>
    </source>
</evidence>
<accession>G1XMF0</accession>
<dbReference type="Proteomes" id="UP000008784">
    <property type="component" value="Unassembled WGS sequence"/>
</dbReference>
<dbReference type="InParanoid" id="G1XMF0"/>
<feature type="compositionally biased region" description="Basic residues" evidence="1">
    <location>
        <begin position="1"/>
        <end position="10"/>
    </location>
</feature>
<dbReference type="AlphaFoldDB" id="G1XMF0"/>
<reference evidence="2 3" key="1">
    <citation type="journal article" date="2011" name="PLoS Pathog.">
        <title>Genomic and proteomic analyses of the fungus Arthrobotrys oligospora provide insights into nematode-trap formation.</title>
        <authorList>
            <person name="Yang J."/>
            <person name="Wang L."/>
            <person name="Ji X."/>
            <person name="Feng Y."/>
            <person name="Li X."/>
            <person name="Zou C."/>
            <person name="Xu J."/>
            <person name="Ren Y."/>
            <person name="Mi Q."/>
            <person name="Wu J."/>
            <person name="Liu S."/>
            <person name="Liu Y."/>
            <person name="Huang X."/>
            <person name="Wang H."/>
            <person name="Niu X."/>
            <person name="Li J."/>
            <person name="Liang L."/>
            <person name="Luo Y."/>
            <person name="Ji K."/>
            <person name="Zhou W."/>
            <person name="Yu Z."/>
            <person name="Li G."/>
            <person name="Liu Y."/>
            <person name="Li L."/>
            <person name="Qiao M."/>
            <person name="Feng L."/>
            <person name="Zhang K.-Q."/>
        </authorList>
    </citation>
    <scope>NUCLEOTIDE SEQUENCE [LARGE SCALE GENOMIC DNA]</scope>
    <source>
        <strain evidence="3">ATCC 24927 / CBS 115.81 / DSM 1491</strain>
    </source>
</reference>
<dbReference type="HOGENOM" id="CLU_2049146_0_0_1"/>
<feature type="compositionally biased region" description="Polar residues" evidence="1">
    <location>
        <begin position="83"/>
        <end position="94"/>
    </location>
</feature>
<name>G1XMF0_ARTOA</name>
<feature type="compositionally biased region" description="Basic and acidic residues" evidence="1">
    <location>
        <begin position="18"/>
        <end position="30"/>
    </location>
</feature>
<proteinExistence type="predicted"/>
<evidence type="ECO:0000256" key="1">
    <source>
        <dbReference type="SAM" id="MobiDB-lite"/>
    </source>
</evidence>